<gene>
    <name evidence="2" type="ORF">F7467_01755</name>
</gene>
<dbReference type="EMBL" id="AALFWW010000003">
    <property type="protein sequence ID" value="ECZ0569050.1"/>
    <property type="molecule type" value="Genomic_DNA"/>
</dbReference>
<proteinExistence type="predicted"/>
<dbReference type="AlphaFoldDB" id="A0A622TM94"/>
<accession>A0A622TM94</accession>
<feature type="domain" description="HNH" evidence="1">
    <location>
        <begin position="59"/>
        <end position="106"/>
    </location>
</feature>
<evidence type="ECO:0000313" key="2">
    <source>
        <dbReference type="EMBL" id="ECZ0569050.1"/>
    </source>
</evidence>
<dbReference type="GO" id="GO:0008270">
    <property type="term" value="F:zinc ion binding"/>
    <property type="evidence" value="ECO:0007669"/>
    <property type="project" value="InterPro"/>
</dbReference>
<sequence length="222" mass="25335">MIKLIKLTEPDILAENFKKWTDKHLSNIGSGINSSDYLKTRYSHEDIKEQLIKETNGKCAYCESKLLHIHHGDVEHIYPKSLDESKRFLWINLTLSCEICNQNKTNLDPNLNNIQDPYSGNPESVIIFCGSLVLGSGIKGLSMLAILDLNRKQLIEKRQEKLEKILLIFNQICSEALPQAARQAIYNDMIKNETSADQEYSSMVKSTIRHVSYIIPGDIKQK</sequence>
<evidence type="ECO:0000259" key="1">
    <source>
        <dbReference type="Pfam" id="PF01844"/>
    </source>
</evidence>
<dbReference type="Gene3D" id="1.10.30.50">
    <property type="match status" value="1"/>
</dbReference>
<dbReference type="InterPro" id="IPR002711">
    <property type="entry name" value="HNH"/>
</dbReference>
<protein>
    <recommendedName>
        <fullName evidence="1">HNH domain-containing protein</fullName>
    </recommendedName>
</protein>
<comment type="caution">
    <text evidence="2">The sequence shown here is derived from an EMBL/GenBank/DDBJ whole genome shotgun (WGS) entry which is preliminary data.</text>
</comment>
<dbReference type="GO" id="GO:0004519">
    <property type="term" value="F:endonuclease activity"/>
    <property type="evidence" value="ECO:0007669"/>
    <property type="project" value="InterPro"/>
</dbReference>
<reference evidence="2" key="1">
    <citation type="submission" date="2019-09" db="EMBL/GenBank/DDBJ databases">
        <authorList>
            <consortium name="PulseNet: The National Subtyping Network for Foodborne Disease Surveillance"/>
            <person name="Tarr C.L."/>
            <person name="Trees E."/>
            <person name="Katz L.S."/>
            <person name="Carleton-Romer H.A."/>
            <person name="Stroika S."/>
            <person name="Kucerova Z."/>
            <person name="Roache K.F."/>
            <person name="Sabol A.L."/>
            <person name="Besser J."/>
            <person name="Gerner-Smidt P."/>
        </authorList>
    </citation>
    <scope>NUCLEOTIDE SEQUENCE</scope>
    <source>
        <strain evidence="2">PNUSAS103169</strain>
    </source>
</reference>
<name>A0A622TM94_SALER</name>
<dbReference type="GO" id="GO:0003676">
    <property type="term" value="F:nucleic acid binding"/>
    <property type="evidence" value="ECO:0007669"/>
    <property type="project" value="InterPro"/>
</dbReference>
<organism evidence="2">
    <name type="scientific">Salmonella enterica</name>
    <name type="common">Salmonella choleraesuis</name>
    <dbReference type="NCBI Taxonomy" id="28901"/>
    <lineage>
        <taxon>Bacteria</taxon>
        <taxon>Pseudomonadati</taxon>
        <taxon>Pseudomonadota</taxon>
        <taxon>Gammaproteobacteria</taxon>
        <taxon>Enterobacterales</taxon>
        <taxon>Enterobacteriaceae</taxon>
        <taxon>Salmonella</taxon>
    </lineage>
</organism>
<dbReference type="Pfam" id="PF01844">
    <property type="entry name" value="HNH"/>
    <property type="match status" value="1"/>
</dbReference>